<dbReference type="PANTHER" id="PTHR33279:SF2">
    <property type="entry name" value="SULFUR CARRIER PROTEIN TUSA"/>
    <property type="match status" value="1"/>
</dbReference>
<dbReference type="PANTHER" id="PTHR33279">
    <property type="entry name" value="SULFUR CARRIER PROTEIN YEDF-RELATED"/>
    <property type="match status" value="1"/>
</dbReference>
<evidence type="ECO:0000313" key="2">
    <source>
        <dbReference type="EMBL" id="OIQ72445.1"/>
    </source>
</evidence>
<protein>
    <submittedName>
        <fullName evidence="2">Sulfurtransferase TusA</fullName>
    </submittedName>
</protein>
<dbReference type="Gene3D" id="3.30.110.40">
    <property type="entry name" value="TusA-like domain"/>
    <property type="match status" value="1"/>
</dbReference>
<dbReference type="GO" id="GO:0016740">
    <property type="term" value="F:transferase activity"/>
    <property type="evidence" value="ECO:0007669"/>
    <property type="project" value="UniProtKB-KW"/>
</dbReference>
<dbReference type="EMBL" id="MLJW01003268">
    <property type="protein sequence ID" value="OIQ72445.1"/>
    <property type="molecule type" value="Genomic_DNA"/>
</dbReference>
<dbReference type="InterPro" id="IPR001455">
    <property type="entry name" value="TusA-like"/>
</dbReference>
<gene>
    <name evidence="2" type="primary">tusA_27</name>
    <name evidence="2" type="ORF">GALL_459310</name>
</gene>
<evidence type="ECO:0000259" key="1">
    <source>
        <dbReference type="Pfam" id="PF01206"/>
    </source>
</evidence>
<sequence length="77" mass="8698">MTKDYDILLDATEDDCPMPTIHTKNTLDTMSSGQTLKLITSKEGTIKNIRTFVANNPYTLLSETKNEEGFVFLIKKL</sequence>
<proteinExistence type="predicted"/>
<dbReference type="InterPro" id="IPR036868">
    <property type="entry name" value="TusA-like_sf"/>
</dbReference>
<dbReference type="Pfam" id="PF01206">
    <property type="entry name" value="TusA"/>
    <property type="match status" value="1"/>
</dbReference>
<dbReference type="SUPFAM" id="SSF64307">
    <property type="entry name" value="SirA-like"/>
    <property type="match status" value="1"/>
</dbReference>
<accession>A0A1J5Q906</accession>
<dbReference type="AlphaFoldDB" id="A0A1J5Q906"/>
<name>A0A1J5Q906_9ZZZZ</name>
<reference evidence="2" key="1">
    <citation type="submission" date="2016-10" db="EMBL/GenBank/DDBJ databases">
        <title>Sequence of Gallionella enrichment culture.</title>
        <authorList>
            <person name="Poehlein A."/>
            <person name="Muehling M."/>
            <person name="Daniel R."/>
        </authorList>
    </citation>
    <scope>NUCLEOTIDE SEQUENCE</scope>
</reference>
<comment type="caution">
    <text evidence="2">The sequence shown here is derived from an EMBL/GenBank/DDBJ whole genome shotgun (WGS) entry which is preliminary data.</text>
</comment>
<feature type="domain" description="UPF0033" evidence="1">
    <location>
        <begin position="9"/>
        <end position="76"/>
    </location>
</feature>
<dbReference type="CDD" id="cd00291">
    <property type="entry name" value="SirA_YedF_YeeD"/>
    <property type="match status" value="1"/>
</dbReference>
<keyword evidence="2" id="KW-0808">Transferase</keyword>
<organism evidence="2">
    <name type="scientific">mine drainage metagenome</name>
    <dbReference type="NCBI Taxonomy" id="410659"/>
    <lineage>
        <taxon>unclassified sequences</taxon>
        <taxon>metagenomes</taxon>
        <taxon>ecological metagenomes</taxon>
    </lineage>
</organism>